<dbReference type="Proteomes" id="UP000245207">
    <property type="component" value="Unassembled WGS sequence"/>
</dbReference>
<dbReference type="EMBL" id="PKPP01007899">
    <property type="protein sequence ID" value="PWA52141.1"/>
    <property type="molecule type" value="Genomic_DNA"/>
</dbReference>
<name>A0A2U1LT17_ARTAN</name>
<proteinExistence type="predicted"/>
<evidence type="ECO:0008006" key="3">
    <source>
        <dbReference type="Google" id="ProtNLM"/>
    </source>
</evidence>
<dbReference type="SUPFAM" id="SSF54001">
    <property type="entry name" value="Cysteine proteinases"/>
    <property type="match status" value="1"/>
</dbReference>
<dbReference type="InterPro" id="IPR038765">
    <property type="entry name" value="Papain-like_cys_pep_sf"/>
</dbReference>
<dbReference type="OrthoDB" id="1863538at2759"/>
<sequence length="116" mass="13536">MVRITDLMLYGRECDISLEASKAHTKYQGYEETDSSYYAGSWRSQMIEAQVFKCPRQPGCTECGYFVLKFMKEIVKHGVRALENDNIGDDSNEFTDADFDDIREEWAIYVSNFIFR</sequence>
<dbReference type="AlphaFoldDB" id="A0A2U1LT17"/>
<gene>
    <name evidence="1" type="ORF">CTI12_AA427570</name>
</gene>
<dbReference type="Gene3D" id="3.40.395.10">
    <property type="entry name" value="Adenoviral Proteinase, Chain A"/>
    <property type="match status" value="1"/>
</dbReference>
<organism evidence="1 2">
    <name type="scientific">Artemisia annua</name>
    <name type="common">Sweet wormwood</name>
    <dbReference type="NCBI Taxonomy" id="35608"/>
    <lineage>
        <taxon>Eukaryota</taxon>
        <taxon>Viridiplantae</taxon>
        <taxon>Streptophyta</taxon>
        <taxon>Embryophyta</taxon>
        <taxon>Tracheophyta</taxon>
        <taxon>Spermatophyta</taxon>
        <taxon>Magnoliopsida</taxon>
        <taxon>eudicotyledons</taxon>
        <taxon>Gunneridae</taxon>
        <taxon>Pentapetalae</taxon>
        <taxon>asterids</taxon>
        <taxon>campanulids</taxon>
        <taxon>Asterales</taxon>
        <taxon>Asteraceae</taxon>
        <taxon>Asteroideae</taxon>
        <taxon>Anthemideae</taxon>
        <taxon>Artemisiinae</taxon>
        <taxon>Artemisia</taxon>
    </lineage>
</organism>
<comment type="caution">
    <text evidence="1">The sequence shown here is derived from an EMBL/GenBank/DDBJ whole genome shotgun (WGS) entry which is preliminary data.</text>
</comment>
<evidence type="ECO:0000313" key="2">
    <source>
        <dbReference type="Proteomes" id="UP000245207"/>
    </source>
</evidence>
<evidence type="ECO:0000313" key="1">
    <source>
        <dbReference type="EMBL" id="PWA52141.1"/>
    </source>
</evidence>
<accession>A0A2U1LT17</accession>
<reference evidence="1 2" key="1">
    <citation type="journal article" date="2018" name="Mol. Plant">
        <title>The genome of Artemisia annua provides insight into the evolution of Asteraceae family and artemisinin biosynthesis.</title>
        <authorList>
            <person name="Shen Q."/>
            <person name="Zhang L."/>
            <person name="Liao Z."/>
            <person name="Wang S."/>
            <person name="Yan T."/>
            <person name="Shi P."/>
            <person name="Liu M."/>
            <person name="Fu X."/>
            <person name="Pan Q."/>
            <person name="Wang Y."/>
            <person name="Lv Z."/>
            <person name="Lu X."/>
            <person name="Zhang F."/>
            <person name="Jiang W."/>
            <person name="Ma Y."/>
            <person name="Chen M."/>
            <person name="Hao X."/>
            <person name="Li L."/>
            <person name="Tang Y."/>
            <person name="Lv G."/>
            <person name="Zhou Y."/>
            <person name="Sun X."/>
            <person name="Brodelius P.E."/>
            <person name="Rose J.K.C."/>
            <person name="Tang K."/>
        </authorList>
    </citation>
    <scope>NUCLEOTIDE SEQUENCE [LARGE SCALE GENOMIC DNA]</scope>
    <source>
        <strain evidence="2">cv. Huhao1</strain>
        <tissue evidence="1">Leaf</tissue>
    </source>
</reference>
<protein>
    <recommendedName>
        <fullName evidence="3">Ulp1 protease family, C-terminal catalytic domain-containing protein</fullName>
    </recommendedName>
</protein>
<keyword evidence="2" id="KW-1185">Reference proteome</keyword>